<feature type="domain" description="ATPase dynein-related AAA" evidence="3">
    <location>
        <begin position="54"/>
        <end position="174"/>
    </location>
</feature>
<organism evidence="4 5">
    <name type="scientific">Diploptera punctata</name>
    <name type="common">Pacific beetle cockroach</name>
    <dbReference type="NCBI Taxonomy" id="6984"/>
    <lineage>
        <taxon>Eukaryota</taxon>
        <taxon>Metazoa</taxon>
        <taxon>Ecdysozoa</taxon>
        <taxon>Arthropoda</taxon>
        <taxon>Hexapoda</taxon>
        <taxon>Insecta</taxon>
        <taxon>Pterygota</taxon>
        <taxon>Neoptera</taxon>
        <taxon>Polyneoptera</taxon>
        <taxon>Dictyoptera</taxon>
        <taxon>Blattodea</taxon>
        <taxon>Blaberoidea</taxon>
        <taxon>Blaberidae</taxon>
        <taxon>Diplopterinae</taxon>
        <taxon>Diploptera</taxon>
    </lineage>
</organism>
<dbReference type="GO" id="GO:0016887">
    <property type="term" value="F:ATP hydrolysis activity"/>
    <property type="evidence" value="ECO:0007669"/>
    <property type="project" value="InterPro"/>
</dbReference>
<dbReference type="AlphaFoldDB" id="A0AAD8A3K2"/>
<dbReference type="GO" id="GO:0005524">
    <property type="term" value="F:ATP binding"/>
    <property type="evidence" value="ECO:0007669"/>
    <property type="project" value="UniProtKB-KW"/>
</dbReference>
<dbReference type="SUPFAM" id="SSF52540">
    <property type="entry name" value="P-loop containing nucleoside triphosphate hydrolases"/>
    <property type="match status" value="1"/>
</dbReference>
<dbReference type="GO" id="GO:0000055">
    <property type="term" value="P:ribosomal large subunit export from nucleus"/>
    <property type="evidence" value="ECO:0007669"/>
    <property type="project" value="TreeGrafter"/>
</dbReference>
<gene>
    <name evidence="4" type="ORF">L9F63_001674</name>
</gene>
<accession>A0AAD8A3K2</accession>
<dbReference type="EMBL" id="JASPKZ010003857">
    <property type="protein sequence ID" value="KAJ9591738.1"/>
    <property type="molecule type" value="Genomic_DNA"/>
</dbReference>
<evidence type="ECO:0000256" key="1">
    <source>
        <dbReference type="ARBA" id="ARBA00022741"/>
    </source>
</evidence>
<evidence type="ECO:0000313" key="5">
    <source>
        <dbReference type="Proteomes" id="UP001233999"/>
    </source>
</evidence>
<name>A0AAD8A3K2_DIPPU</name>
<dbReference type="GO" id="GO:0030687">
    <property type="term" value="C:preribosome, large subunit precursor"/>
    <property type="evidence" value="ECO:0007669"/>
    <property type="project" value="TreeGrafter"/>
</dbReference>
<dbReference type="PANTHER" id="PTHR48103">
    <property type="entry name" value="MIDASIN-RELATED"/>
    <property type="match status" value="1"/>
</dbReference>
<dbReference type="Proteomes" id="UP001233999">
    <property type="component" value="Unassembled WGS sequence"/>
</dbReference>
<protein>
    <recommendedName>
        <fullName evidence="3">ATPase dynein-related AAA domain-containing protein</fullName>
    </recommendedName>
</protein>
<evidence type="ECO:0000259" key="3">
    <source>
        <dbReference type="Pfam" id="PF07728"/>
    </source>
</evidence>
<dbReference type="PANTHER" id="PTHR48103:SF2">
    <property type="entry name" value="MIDASIN"/>
    <property type="match status" value="1"/>
</dbReference>
<dbReference type="InterPro" id="IPR011704">
    <property type="entry name" value="ATPase_dyneun-rel_AAA"/>
</dbReference>
<keyword evidence="5" id="KW-1185">Reference proteome</keyword>
<reference evidence="4" key="1">
    <citation type="journal article" date="2023" name="IScience">
        <title>Live-bearing cockroach genome reveals convergent evolutionary mechanisms linked to viviparity in insects and beyond.</title>
        <authorList>
            <person name="Fouks B."/>
            <person name="Harrison M.C."/>
            <person name="Mikhailova A.A."/>
            <person name="Marchal E."/>
            <person name="English S."/>
            <person name="Carruthers M."/>
            <person name="Jennings E.C."/>
            <person name="Chiamaka E.L."/>
            <person name="Frigard R.A."/>
            <person name="Pippel M."/>
            <person name="Attardo G.M."/>
            <person name="Benoit J.B."/>
            <person name="Bornberg-Bauer E."/>
            <person name="Tobe S.S."/>
        </authorList>
    </citation>
    <scope>NUCLEOTIDE SEQUENCE</scope>
    <source>
        <strain evidence="4">Stay&amp;Tobe</strain>
    </source>
</reference>
<dbReference type="GO" id="GO:0005634">
    <property type="term" value="C:nucleus"/>
    <property type="evidence" value="ECO:0007669"/>
    <property type="project" value="TreeGrafter"/>
</dbReference>
<dbReference type="GO" id="GO:0000027">
    <property type="term" value="P:ribosomal large subunit assembly"/>
    <property type="evidence" value="ECO:0007669"/>
    <property type="project" value="TreeGrafter"/>
</dbReference>
<evidence type="ECO:0000313" key="4">
    <source>
        <dbReference type="EMBL" id="KAJ9591738.1"/>
    </source>
</evidence>
<keyword evidence="2" id="KW-0067">ATP-binding</keyword>
<evidence type="ECO:0000256" key="2">
    <source>
        <dbReference type="ARBA" id="ARBA00022840"/>
    </source>
</evidence>
<dbReference type="Pfam" id="PF07728">
    <property type="entry name" value="AAA_5"/>
    <property type="match status" value="1"/>
</dbReference>
<dbReference type="Gene3D" id="3.40.50.300">
    <property type="entry name" value="P-loop containing nucleotide triphosphate hydrolases"/>
    <property type="match status" value="1"/>
</dbReference>
<keyword evidence="1" id="KW-0547">Nucleotide-binding</keyword>
<dbReference type="InterPro" id="IPR027417">
    <property type="entry name" value="P-loop_NTPase"/>
</dbReference>
<sequence length="231" mass="25870">MGQVQLDFRDIDSSKKIVTAETHFGIHPFYIKRGVLPTFYVRTTVLRGLQLNKPILLEGSPGFGKTSLVAALGYNLTRINLSEETLVSDSCGTDLPIECGDGKQCALRDGHFLRALKDGGWILLDELNLASQSVLEGLNACLDHRGEVFIPEFGKTFHIQSQSNRLFGAQNPLKQDDARKGLPQYFLNGFSQVYKDSITKDDLKFVIRSLFHILPDDLIYSMVMFNSRLAK</sequence>
<reference evidence="4" key="2">
    <citation type="submission" date="2023-05" db="EMBL/GenBank/DDBJ databases">
        <authorList>
            <person name="Fouks B."/>
        </authorList>
    </citation>
    <scope>NUCLEOTIDE SEQUENCE</scope>
    <source>
        <strain evidence="4">Stay&amp;Tobe</strain>
        <tissue evidence="4">Testes</tissue>
    </source>
</reference>
<proteinExistence type="predicted"/>
<comment type="caution">
    <text evidence="4">The sequence shown here is derived from an EMBL/GenBank/DDBJ whole genome shotgun (WGS) entry which is preliminary data.</text>
</comment>